<dbReference type="AlphaFoldDB" id="A0A834EZC9"/>
<feature type="region of interest" description="Disordered" evidence="1">
    <location>
        <begin position="133"/>
        <end position="154"/>
    </location>
</feature>
<comment type="caution">
    <text evidence="2">The sequence shown here is derived from an EMBL/GenBank/DDBJ whole genome shotgun (WGS) entry which is preliminary data.</text>
</comment>
<proteinExistence type="predicted"/>
<evidence type="ECO:0000313" key="3">
    <source>
        <dbReference type="Proteomes" id="UP000646548"/>
    </source>
</evidence>
<gene>
    <name evidence="2" type="ORF">FQA47_016965</name>
</gene>
<sequence>MWEGWRSKNGRNPLLPAQPQCSPPHAILGFTTVSEPSVLYVGRKGKFTTILLSKLTYAPAFTLIHLISSVVVQQTGLDAALKAVTSGRGTPHSKRAGAQPLQLCLAQSQNIDEVVLRHAETFRKTFLEEMFKGGGERKHHQRRRSGGGDPSSRTASSILDCIDYSLLSAHASSLFLSPSVPPSLRLSVCLFRHLLRSAISIFPFVADYCNAIVQQLPASFWLPALQNCNRTATNFSLPPFLGLELEERRCGIKKKKKKPRRKEDVEELFQCHFCEL</sequence>
<dbReference type="EMBL" id="WKFB01000626">
    <property type="protein sequence ID" value="KAF6719255.1"/>
    <property type="molecule type" value="Genomic_DNA"/>
</dbReference>
<accession>A0A834EZC9</accession>
<organism evidence="2 3">
    <name type="scientific">Oryzias melastigma</name>
    <name type="common">Marine medaka</name>
    <dbReference type="NCBI Taxonomy" id="30732"/>
    <lineage>
        <taxon>Eukaryota</taxon>
        <taxon>Metazoa</taxon>
        <taxon>Chordata</taxon>
        <taxon>Craniata</taxon>
        <taxon>Vertebrata</taxon>
        <taxon>Euteleostomi</taxon>
        <taxon>Actinopterygii</taxon>
        <taxon>Neopterygii</taxon>
        <taxon>Teleostei</taxon>
        <taxon>Neoteleostei</taxon>
        <taxon>Acanthomorphata</taxon>
        <taxon>Ovalentaria</taxon>
        <taxon>Atherinomorphae</taxon>
        <taxon>Beloniformes</taxon>
        <taxon>Adrianichthyidae</taxon>
        <taxon>Oryziinae</taxon>
        <taxon>Oryzias</taxon>
    </lineage>
</organism>
<dbReference type="Proteomes" id="UP000646548">
    <property type="component" value="Unassembled WGS sequence"/>
</dbReference>
<reference evidence="2" key="1">
    <citation type="journal article" name="BMC Genomics">
        <title>Long-read sequencing and de novo genome assembly of marine medaka (Oryzias melastigma).</title>
        <authorList>
            <person name="Liang P."/>
            <person name="Saqib H.S.A."/>
            <person name="Ni X."/>
            <person name="Shen Y."/>
        </authorList>
    </citation>
    <scope>NUCLEOTIDE SEQUENCE</scope>
    <source>
        <strain evidence="2">Bigg-433</strain>
    </source>
</reference>
<name>A0A834EZC9_ORYME</name>
<protein>
    <submittedName>
        <fullName evidence="2">Uncharacterized protein</fullName>
    </submittedName>
</protein>
<evidence type="ECO:0000256" key="1">
    <source>
        <dbReference type="SAM" id="MobiDB-lite"/>
    </source>
</evidence>
<evidence type="ECO:0000313" key="2">
    <source>
        <dbReference type="EMBL" id="KAF6719255.1"/>
    </source>
</evidence>